<name>A0A4Q7X7F7_9ACTN</name>
<sequence>MHDTWVMGRLRVVLSWGFVRGPAAAYAFLDSGSPLASVASVAAIVLCGAVGAGVGALVGVASQSSVGDAAGIGALIGGGVLIAWLLLSLVVVAVLWVRGVSPLETATGEKPAGRHAAASLGWRGRGEPLVPVSLVLFFVLMTLAFGGLWVHHRQLARPWDGPTATTSGTVVTVHEPAWWEKGSGSVDIRYSVAGADYVIETGRDPGEHFLAVGEVVPVEYVVTRPAAGRCVWTVESARSDASFWFWLSAGCAGLGLLSLIGFLAGRWRSSGRRGG</sequence>
<feature type="transmembrane region" description="Helical" evidence="1">
    <location>
        <begin position="72"/>
        <end position="97"/>
    </location>
</feature>
<evidence type="ECO:0000313" key="3">
    <source>
        <dbReference type="Proteomes" id="UP000292027"/>
    </source>
</evidence>
<gene>
    <name evidence="2" type="ORF">EV645_1068</name>
</gene>
<comment type="caution">
    <text evidence="2">The sequence shown here is derived from an EMBL/GenBank/DDBJ whole genome shotgun (WGS) entry which is preliminary data.</text>
</comment>
<feature type="transmembrane region" description="Helical" evidence="1">
    <location>
        <begin position="129"/>
        <end position="150"/>
    </location>
</feature>
<evidence type="ECO:0000313" key="2">
    <source>
        <dbReference type="EMBL" id="RZU18868.1"/>
    </source>
</evidence>
<protein>
    <recommendedName>
        <fullName evidence="4">DUF3592 domain-containing protein</fullName>
    </recommendedName>
</protein>
<reference evidence="2 3" key="1">
    <citation type="journal article" date="2015" name="Stand. Genomic Sci.">
        <title>Genomic Encyclopedia of Bacterial and Archaeal Type Strains, Phase III: the genomes of soil and plant-associated and newly described type strains.</title>
        <authorList>
            <person name="Whitman W.B."/>
            <person name="Woyke T."/>
            <person name="Klenk H.P."/>
            <person name="Zhou Y."/>
            <person name="Lilburn T.G."/>
            <person name="Beck B.J."/>
            <person name="De Vos P."/>
            <person name="Vandamme P."/>
            <person name="Eisen J.A."/>
            <person name="Garrity G."/>
            <person name="Hugenholtz P."/>
            <person name="Kyrpides N.C."/>
        </authorList>
    </citation>
    <scope>NUCLEOTIDE SEQUENCE [LARGE SCALE GENOMIC DNA]</scope>
    <source>
        <strain evidence="2 3">VKM Ac-2540</strain>
    </source>
</reference>
<accession>A0A4Q7X7F7</accession>
<proteinExistence type="predicted"/>
<evidence type="ECO:0000256" key="1">
    <source>
        <dbReference type="SAM" id="Phobius"/>
    </source>
</evidence>
<organism evidence="2 3">
    <name type="scientific">Kribbella rubisoli</name>
    <dbReference type="NCBI Taxonomy" id="3075929"/>
    <lineage>
        <taxon>Bacteria</taxon>
        <taxon>Bacillati</taxon>
        <taxon>Actinomycetota</taxon>
        <taxon>Actinomycetes</taxon>
        <taxon>Propionibacteriales</taxon>
        <taxon>Kribbellaceae</taxon>
        <taxon>Kribbella</taxon>
    </lineage>
</organism>
<dbReference type="EMBL" id="SHKR01000011">
    <property type="protein sequence ID" value="RZU18868.1"/>
    <property type="molecule type" value="Genomic_DNA"/>
</dbReference>
<feature type="transmembrane region" description="Helical" evidence="1">
    <location>
        <begin position="12"/>
        <end position="29"/>
    </location>
</feature>
<feature type="transmembrane region" description="Helical" evidence="1">
    <location>
        <begin position="35"/>
        <end position="60"/>
    </location>
</feature>
<dbReference type="AlphaFoldDB" id="A0A4Q7X7F7"/>
<keyword evidence="1" id="KW-0812">Transmembrane</keyword>
<keyword evidence="1" id="KW-0472">Membrane</keyword>
<feature type="transmembrane region" description="Helical" evidence="1">
    <location>
        <begin position="243"/>
        <end position="265"/>
    </location>
</feature>
<keyword evidence="3" id="KW-1185">Reference proteome</keyword>
<dbReference type="Proteomes" id="UP000292027">
    <property type="component" value="Unassembled WGS sequence"/>
</dbReference>
<keyword evidence="1" id="KW-1133">Transmembrane helix</keyword>
<evidence type="ECO:0008006" key="4">
    <source>
        <dbReference type="Google" id="ProtNLM"/>
    </source>
</evidence>